<dbReference type="PROSITE" id="PS00061">
    <property type="entry name" value="ADH_SHORT"/>
    <property type="match status" value="1"/>
</dbReference>
<evidence type="ECO:0000256" key="1">
    <source>
        <dbReference type="ARBA" id="ARBA00006484"/>
    </source>
</evidence>
<dbReference type="PANTHER" id="PTHR24321:SF8">
    <property type="entry name" value="ESTRADIOL 17-BETA-DEHYDROGENASE 8-RELATED"/>
    <property type="match status" value="1"/>
</dbReference>
<dbReference type="Pfam" id="PF13561">
    <property type="entry name" value="adh_short_C2"/>
    <property type="match status" value="1"/>
</dbReference>
<reference evidence="3" key="1">
    <citation type="submission" date="2018-05" db="EMBL/GenBank/DDBJ databases">
        <authorList>
            <person name="Lanie J.A."/>
            <person name="Ng W.-L."/>
            <person name="Kazmierczak K.M."/>
            <person name="Andrzejewski T.M."/>
            <person name="Davidsen T.M."/>
            <person name="Wayne K.J."/>
            <person name="Tettelin H."/>
            <person name="Glass J.I."/>
            <person name="Rusch D."/>
            <person name="Podicherti R."/>
            <person name="Tsui H.-C.T."/>
            <person name="Winkler M.E."/>
        </authorList>
    </citation>
    <scope>NUCLEOTIDE SEQUENCE</scope>
</reference>
<dbReference type="AlphaFoldDB" id="A0A382KJ54"/>
<accession>A0A382KJ54</accession>
<proteinExistence type="inferred from homology"/>
<comment type="similarity">
    <text evidence="1">Belongs to the short-chain dehydrogenases/reductases (SDR) family.</text>
</comment>
<dbReference type="GO" id="GO:0016491">
    <property type="term" value="F:oxidoreductase activity"/>
    <property type="evidence" value="ECO:0007669"/>
    <property type="project" value="UniProtKB-KW"/>
</dbReference>
<evidence type="ECO:0000313" key="3">
    <source>
        <dbReference type="EMBL" id="SVC24478.1"/>
    </source>
</evidence>
<protein>
    <recommendedName>
        <fullName evidence="4">3-oxoacyl-ACP reductase</fullName>
    </recommendedName>
</protein>
<organism evidence="3">
    <name type="scientific">marine metagenome</name>
    <dbReference type="NCBI Taxonomy" id="408172"/>
    <lineage>
        <taxon>unclassified sequences</taxon>
        <taxon>metagenomes</taxon>
        <taxon>ecological metagenomes</taxon>
    </lineage>
</organism>
<evidence type="ECO:0000256" key="2">
    <source>
        <dbReference type="ARBA" id="ARBA00023002"/>
    </source>
</evidence>
<dbReference type="CDD" id="cd05233">
    <property type="entry name" value="SDR_c"/>
    <property type="match status" value="1"/>
</dbReference>
<dbReference type="PANTHER" id="PTHR24321">
    <property type="entry name" value="DEHYDROGENASES, SHORT CHAIN"/>
    <property type="match status" value="1"/>
</dbReference>
<dbReference type="PRINTS" id="PR00081">
    <property type="entry name" value="GDHRDH"/>
</dbReference>
<dbReference type="PRINTS" id="PR00080">
    <property type="entry name" value="SDRFAMILY"/>
</dbReference>
<gene>
    <name evidence="3" type="ORF">METZ01_LOCUS277332</name>
</gene>
<evidence type="ECO:0008006" key="4">
    <source>
        <dbReference type="Google" id="ProtNLM"/>
    </source>
</evidence>
<dbReference type="EMBL" id="UINC01081010">
    <property type="protein sequence ID" value="SVC24478.1"/>
    <property type="molecule type" value="Genomic_DNA"/>
</dbReference>
<dbReference type="InterPro" id="IPR036291">
    <property type="entry name" value="NAD(P)-bd_dom_sf"/>
</dbReference>
<dbReference type="InterPro" id="IPR002347">
    <property type="entry name" value="SDR_fam"/>
</dbReference>
<feature type="non-terminal residue" evidence="3">
    <location>
        <position position="1"/>
    </location>
</feature>
<sequence length="239" mass="25585">AASGMGRATAHLFADEGAHVAVTDINAEGVEAVVAEMTEAGLSAKGWTLDLANLERIKIVIAEVADQFGGIDILVNNAGISKHTLIDDDDYEEIWDRHLDILLRAHTRTIRAALPHLRKSEGGRIVNIASTEGLGATPETSPYTSAKHGVIGLTRSLAVELGREGITVNCICPGAIRTGMTQHIKEEHKTIFAKRRVPLRRYADPEEVAHGTLNFVLPASSYMNGAVLPVDAGLTIKNA</sequence>
<keyword evidence="2" id="KW-0560">Oxidoreductase</keyword>
<dbReference type="Gene3D" id="3.40.50.720">
    <property type="entry name" value="NAD(P)-binding Rossmann-like Domain"/>
    <property type="match status" value="1"/>
</dbReference>
<dbReference type="FunFam" id="3.40.50.720:FF:000084">
    <property type="entry name" value="Short-chain dehydrogenase reductase"/>
    <property type="match status" value="1"/>
</dbReference>
<dbReference type="SUPFAM" id="SSF51735">
    <property type="entry name" value="NAD(P)-binding Rossmann-fold domains"/>
    <property type="match status" value="1"/>
</dbReference>
<name>A0A382KJ54_9ZZZZ</name>
<dbReference type="InterPro" id="IPR020904">
    <property type="entry name" value="Sc_DH/Rdtase_CS"/>
</dbReference>